<comment type="caution">
    <text evidence="1">The sequence shown here is derived from an EMBL/GenBank/DDBJ whole genome shotgun (WGS) entry which is preliminary data.</text>
</comment>
<organism evidence="1 2">
    <name type="scientific">Smallanthus sonchifolius</name>
    <dbReference type="NCBI Taxonomy" id="185202"/>
    <lineage>
        <taxon>Eukaryota</taxon>
        <taxon>Viridiplantae</taxon>
        <taxon>Streptophyta</taxon>
        <taxon>Embryophyta</taxon>
        <taxon>Tracheophyta</taxon>
        <taxon>Spermatophyta</taxon>
        <taxon>Magnoliopsida</taxon>
        <taxon>eudicotyledons</taxon>
        <taxon>Gunneridae</taxon>
        <taxon>Pentapetalae</taxon>
        <taxon>asterids</taxon>
        <taxon>campanulids</taxon>
        <taxon>Asterales</taxon>
        <taxon>Asteraceae</taxon>
        <taxon>Asteroideae</taxon>
        <taxon>Heliantheae alliance</taxon>
        <taxon>Millerieae</taxon>
        <taxon>Smallanthus</taxon>
    </lineage>
</organism>
<dbReference type="EMBL" id="CM042022">
    <property type="protein sequence ID" value="KAI3815665.1"/>
    <property type="molecule type" value="Genomic_DNA"/>
</dbReference>
<reference evidence="1 2" key="2">
    <citation type="journal article" date="2022" name="Mol. Ecol. Resour.">
        <title>The genomes of chicory, endive, great burdock and yacon provide insights into Asteraceae paleo-polyploidization history and plant inulin production.</title>
        <authorList>
            <person name="Fan W."/>
            <person name="Wang S."/>
            <person name="Wang H."/>
            <person name="Wang A."/>
            <person name="Jiang F."/>
            <person name="Liu H."/>
            <person name="Zhao H."/>
            <person name="Xu D."/>
            <person name="Zhang Y."/>
        </authorList>
    </citation>
    <scope>NUCLEOTIDE SEQUENCE [LARGE SCALE GENOMIC DNA]</scope>
    <source>
        <strain evidence="2">cv. Yunnan</strain>
        <tissue evidence="1">Leaves</tissue>
    </source>
</reference>
<keyword evidence="2" id="KW-1185">Reference proteome</keyword>
<reference evidence="2" key="1">
    <citation type="journal article" date="2022" name="Mol. Ecol. Resour.">
        <title>The genomes of chicory, endive, great burdock and yacon provide insights into Asteraceae palaeo-polyploidization history and plant inulin production.</title>
        <authorList>
            <person name="Fan W."/>
            <person name="Wang S."/>
            <person name="Wang H."/>
            <person name="Wang A."/>
            <person name="Jiang F."/>
            <person name="Liu H."/>
            <person name="Zhao H."/>
            <person name="Xu D."/>
            <person name="Zhang Y."/>
        </authorList>
    </citation>
    <scope>NUCLEOTIDE SEQUENCE [LARGE SCALE GENOMIC DNA]</scope>
    <source>
        <strain evidence="2">cv. Yunnan</strain>
    </source>
</reference>
<evidence type="ECO:0000313" key="2">
    <source>
        <dbReference type="Proteomes" id="UP001056120"/>
    </source>
</evidence>
<protein>
    <submittedName>
        <fullName evidence="1">Uncharacterized protein</fullName>
    </submittedName>
</protein>
<name>A0ACB9J7C6_9ASTR</name>
<gene>
    <name evidence="1" type="ORF">L1987_15343</name>
</gene>
<accession>A0ACB9J7C6</accession>
<dbReference type="Proteomes" id="UP001056120">
    <property type="component" value="Linkage Group LG05"/>
</dbReference>
<evidence type="ECO:0000313" key="1">
    <source>
        <dbReference type="EMBL" id="KAI3815665.1"/>
    </source>
</evidence>
<sequence>MSIVLLRRILIQSPVGVGWMGAGGGGMVGTMEMLSQLQDLELNNWAAKRLSKTYNWAACIPVISFLKNENETLVHSAEVDSPTLRQEELQKFLYSYDLCSSLGNQVSVY</sequence>
<proteinExistence type="predicted"/>